<protein>
    <recommendedName>
        <fullName evidence="5">Zn(2)-C6 fungal-type domain-containing protein</fullName>
    </recommendedName>
</protein>
<dbReference type="Proteomes" id="UP000008181">
    <property type="component" value="Chromosome 2"/>
</dbReference>
<evidence type="ECO:0000313" key="4">
    <source>
        <dbReference type="Proteomes" id="UP000008181"/>
    </source>
</evidence>
<evidence type="ECO:0000256" key="1">
    <source>
        <dbReference type="ARBA" id="ARBA00023242"/>
    </source>
</evidence>
<proteinExistence type="predicted"/>
<feature type="region of interest" description="Disordered" evidence="2">
    <location>
        <begin position="342"/>
        <end position="365"/>
    </location>
</feature>
<evidence type="ECO:0000256" key="2">
    <source>
        <dbReference type="SAM" id="MobiDB-lite"/>
    </source>
</evidence>
<dbReference type="AlphaFoldDB" id="G2QZW4"/>
<dbReference type="RefSeq" id="XP_003651871.1">
    <property type="nucleotide sequence ID" value="XM_003651823.1"/>
</dbReference>
<dbReference type="InterPro" id="IPR001138">
    <property type="entry name" value="Zn2Cys6_DnaBD"/>
</dbReference>
<dbReference type="HOGENOM" id="CLU_686194_0_0_1"/>
<organism evidence="3 4">
    <name type="scientific">Thermothielavioides terrestris (strain ATCC 38088 / NRRL 8126)</name>
    <name type="common">Thielavia terrestris</name>
    <dbReference type="NCBI Taxonomy" id="578455"/>
    <lineage>
        <taxon>Eukaryota</taxon>
        <taxon>Fungi</taxon>
        <taxon>Dikarya</taxon>
        <taxon>Ascomycota</taxon>
        <taxon>Pezizomycotina</taxon>
        <taxon>Sordariomycetes</taxon>
        <taxon>Sordariomycetidae</taxon>
        <taxon>Sordariales</taxon>
        <taxon>Chaetomiaceae</taxon>
        <taxon>Thermothielavioides</taxon>
        <taxon>Thermothielavioides terrestris</taxon>
    </lineage>
</organism>
<dbReference type="CDD" id="cd00067">
    <property type="entry name" value="GAL4"/>
    <property type="match status" value="1"/>
</dbReference>
<sequence>APLVDAAHPPMPRRQSCDRCHQQKVRCVTEAADGASGREGTTEANNSNTAEHMSAETPCVRCKNAGAVCIYSLGTGLANQGHLPLRESYHEAAPQTVPLLSPVATPTTCESWSQHELGLDGPLTPESWFLSPFSQSASQAMTDMAHLTSFSDAATATSIPCVPLFEGPIPDRASETENALGIYSWLYSNPVDYTFQEIAQITQRIHAAALRITSPATTSVPLSSPAVSDILDAANTLVYLVHAYASKQPTLPSQAPLDSSRTIPRPEPAEGPPVSPPTHNTNPPDHCISSCVPSSPATAIDDALDASIRLTIHAAHQALLGVFDALSASCLLYLTAGPQQQQQHQHQQTNPHAAPPQTGCPSVPPSLSQIAATTNLLRSLLDQLDRVVLALGNAGPAQAQQQ</sequence>
<feature type="non-terminal residue" evidence="3">
    <location>
        <position position="402"/>
    </location>
</feature>
<dbReference type="GO" id="GO:0008270">
    <property type="term" value="F:zinc ion binding"/>
    <property type="evidence" value="ECO:0007669"/>
    <property type="project" value="InterPro"/>
</dbReference>
<feature type="region of interest" description="Disordered" evidence="2">
    <location>
        <begin position="251"/>
        <end position="286"/>
    </location>
</feature>
<accession>G2QZW4</accession>
<name>G2QZW4_THETT</name>
<gene>
    <name evidence="3" type="ORF">THITE_2030560</name>
</gene>
<feature type="compositionally biased region" description="Polar residues" evidence="2">
    <location>
        <begin position="251"/>
        <end position="262"/>
    </location>
</feature>
<dbReference type="GeneID" id="11518153"/>
<dbReference type="GO" id="GO:0000981">
    <property type="term" value="F:DNA-binding transcription factor activity, RNA polymerase II-specific"/>
    <property type="evidence" value="ECO:0007669"/>
    <property type="project" value="InterPro"/>
</dbReference>
<evidence type="ECO:0000313" key="3">
    <source>
        <dbReference type="EMBL" id="AEO65535.1"/>
    </source>
</evidence>
<dbReference type="Gene3D" id="4.10.240.10">
    <property type="entry name" value="Zn(2)-C6 fungal-type DNA-binding domain"/>
    <property type="match status" value="1"/>
</dbReference>
<feature type="compositionally biased region" description="Polar residues" evidence="2">
    <location>
        <begin position="42"/>
        <end position="51"/>
    </location>
</feature>
<feature type="compositionally biased region" description="Pro residues" evidence="2">
    <location>
        <begin position="265"/>
        <end position="276"/>
    </location>
</feature>
<dbReference type="EMBL" id="CP003010">
    <property type="protein sequence ID" value="AEO65535.1"/>
    <property type="molecule type" value="Genomic_DNA"/>
</dbReference>
<dbReference type="eggNOG" id="ENOG502RX64">
    <property type="taxonomic scope" value="Eukaryota"/>
</dbReference>
<feature type="region of interest" description="Disordered" evidence="2">
    <location>
        <begin position="31"/>
        <end position="54"/>
    </location>
</feature>
<keyword evidence="1" id="KW-0539">Nucleus</keyword>
<evidence type="ECO:0008006" key="5">
    <source>
        <dbReference type="Google" id="ProtNLM"/>
    </source>
</evidence>
<dbReference type="OrthoDB" id="4330117at2759"/>
<dbReference type="KEGG" id="ttt:THITE_2030560"/>
<reference evidence="3 4" key="1">
    <citation type="journal article" date="2011" name="Nat. Biotechnol.">
        <title>Comparative genomic analysis of the thermophilic biomass-degrading fungi Myceliophthora thermophila and Thielavia terrestris.</title>
        <authorList>
            <person name="Berka R.M."/>
            <person name="Grigoriev I.V."/>
            <person name="Otillar R."/>
            <person name="Salamov A."/>
            <person name="Grimwood J."/>
            <person name="Reid I."/>
            <person name="Ishmael N."/>
            <person name="John T."/>
            <person name="Darmond C."/>
            <person name="Moisan M.-C."/>
            <person name="Henrissat B."/>
            <person name="Coutinho P.M."/>
            <person name="Lombard V."/>
            <person name="Natvig D.O."/>
            <person name="Lindquist E."/>
            <person name="Schmutz J."/>
            <person name="Lucas S."/>
            <person name="Harris P."/>
            <person name="Powlowski J."/>
            <person name="Bellemare A."/>
            <person name="Taylor D."/>
            <person name="Butler G."/>
            <person name="de Vries R.P."/>
            <person name="Allijn I.E."/>
            <person name="van den Brink J."/>
            <person name="Ushinsky S."/>
            <person name="Storms R."/>
            <person name="Powell A.J."/>
            <person name="Paulsen I.T."/>
            <person name="Elbourne L.D.H."/>
            <person name="Baker S.E."/>
            <person name="Magnuson J."/>
            <person name="LaBoissiere S."/>
            <person name="Clutterbuck A.J."/>
            <person name="Martinez D."/>
            <person name="Wogulis M."/>
            <person name="de Leon A.L."/>
            <person name="Rey M.W."/>
            <person name="Tsang A."/>
        </authorList>
    </citation>
    <scope>NUCLEOTIDE SEQUENCE [LARGE SCALE GENOMIC DNA]</scope>
    <source>
        <strain evidence="4">ATCC 38088 / NRRL 8126</strain>
    </source>
</reference>
<keyword evidence="4" id="KW-1185">Reference proteome</keyword>
<feature type="compositionally biased region" description="Low complexity" evidence="2">
    <location>
        <begin position="342"/>
        <end position="357"/>
    </location>
</feature>
<feature type="non-terminal residue" evidence="3">
    <location>
        <position position="1"/>
    </location>
</feature>
<dbReference type="InterPro" id="IPR036864">
    <property type="entry name" value="Zn2-C6_fun-type_DNA-bd_sf"/>
</dbReference>